<dbReference type="PANTHER" id="PTHR42813:SF2">
    <property type="entry name" value="DEHYDROGENASE, ZINC-CONTAINING, PUTATIVE (AFU_ORTHOLOGUE AFUA_2G02810)-RELATED"/>
    <property type="match status" value="1"/>
</dbReference>
<accession>A0AAJ0BNM7</accession>
<comment type="similarity">
    <text evidence="5">Belongs to the zinc-containing alcohol dehydrogenase family.</text>
</comment>
<gene>
    <name evidence="8" type="ORF">QBC33DRAFT_463011</name>
</gene>
<keyword evidence="4" id="KW-0560">Oxidoreductase</keyword>
<dbReference type="GeneID" id="85308292"/>
<organism evidence="8 9">
    <name type="scientific">Phialemonium atrogriseum</name>
    <dbReference type="NCBI Taxonomy" id="1093897"/>
    <lineage>
        <taxon>Eukaryota</taxon>
        <taxon>Fungi</taxon>
        <taxon>Dikarya</taxon>
        <taxon>Ascomycota</taxon>
        <taxon>Pezizomycotina</taxon>
        <taxon>Sordariomycetes</taxon>
        <taxon>Sordariomycetidae</taxon>
        <taxon>Cephalothecales</taxon>
        <taxon>Cephalothecaceae</taxon>
        <taxon>Phialemonium</taxon>
    </lineage>
</organism>
<evidence type="ECO:0000256" key="6">
    <source>
        <dbReference type="SAM" id="MobiDB-lite"/>
    </source>
</evidence>
<dbReference type="Pfam" id="PF00107">
    <property type="entry name" value="ADH_zinc_N"/>
    <property type="match status" value="1"/>
</dbReference>
<evidence type="ECO:0000256" key="1">
    <source>
        <dbReference type="ARBA" id="ARBA00001947"/>
    </source>
</evidence>
<reference evidence="8" key="1">
    <citation type="submission" date="2023-06" db="EMBL/GenBank/DDBJ databases">
        <title>Genome-scale phylogeny and comparative genomics of the fungal order Sordariales.</title>
        <authorList>
            <consortium name="Lawrence Berkeley National Laboratory"/>
            <person name="Hensen N."/>
            <person name="Bonometti L."/>
            <person name="Westerberg I."/>
            <person name="Brannstrom I.O."/>
            <person name="Guillou S."/>
            <person name="Cros-Aarteil S."/>
            <person name="Calhoun S."/>
            <person name="Haridas S."/>
            <person name="Kuo A."/>
            <person name="Mondo S."/>
            <person name="Pangilinan J."/>
            <person name="Riley R."/>
            <person name="Labutti K."/>
            <person name="Andreopoulos B."/>
            <person name="Lipzen A."/>
            <person name="Chen C."/>
            <person name="Yanf M."/>
            <person name="Daum C."/>
            <person name="Ng V."/>
            <person name="Clum A."/>
            <person name="Steindorff A."/>
            <person name="Ohm R."/>
            <person name="Martin F."/>
            <person name="Silar P."/>
            <person name="Natvig D."/>
            <person name="Lalanne C."/>
            <person name="Gautier V."/>
            <person name="Ament-Velasquez S.L."/>
            <person name="Kruys A."/>
            <person name="Hutchinson M.I."/>
            <person name="Powell A.J."/>
            <person name="Barry K."/>
            <person name="Miller A.N."/>
            <person name="Grigoriev I.V."/>
            <person name="Debuchy R."/>
            <person name="Gladieux P."/>
            <person name="Thoren M.H."/>
            <person name="Johannesson H."/>
        </authorList>
    </citation>
    <scope>NUCLEOTIDE SEQUENCE</scope>
    <source>
        <strain evidence="8">8032-3</strain>
    </source>
</reference>
<name>A0AAJ0BNM7_9PEZI</name>
<dbReference type="InterPro" id="IPR020843">
    <property type="entry name" value="ER"/>
</dbReference>
<keyword evidence="9" id="KW-1185">Reference proteome</keyword>
<dbReference type="RefSeq" id="XP_060277846.1">
    <property type="nucleotide sequence ID" value="XM_060425105.1"/>
</dbReference>
<dbReference type="InterPro" id="IPR002328">
    <property type="entry name" value="ADH_Zn_CS"/>
</dbReference>
<dbReference type="SMART" id="SM00829">
    <property type="entry name" value="PKS_ER"/>
    <property type="match status" value="1"/>
</dbReference>
<evidence type="ECO:0000313" key="9">
    <source>
        <dbReference type="Proteomes" id="UP001244011"/>
    </source>
</evidence>
<keyword evidence="2 5" id="KW-0479">Metal-binding</keyword>
<dbReference type="Proteomes" id="UP001244011">
    <property type="component" value="Unassembled WGS sequence"/>
</dbReference>
<dbReference type="InterPro" id="IPR011032">
    <property type="entry name" value="GroES-like_sf"/>
</dbReference>
<dbReference type="PROSITE" id="PS00059">
    <property type="entry name" value="ADH_ZINC"/>
    <property type="match status" value="1"/>
</dbReference>
<feature type="region of interest" description="Disordered" evidence="6">
    <location>
        <begin position="166"/>
        <end position="190"/>
    </location>
</feature>
<dbReference type="InterPro" id="IPR013154">
    <property type="entry name" value="ADH-like_N"/>
</dbReference>
<dbReference type="GO" id="GO:0016491">
    <property type="term" value="F:oxidoreductase activity"/>
    <property type="evidence" value="ECO:0007669"/>
    <property type="project" value="UniProtKB-KW"/>
</dbReference>
<dbReference type="AlphaFoldDB" id="A0AAJ0BNM7"/>
<protein>
    <submittedName>
        <fullName evidence="8">Zinc-dependent alcohol dehydrogenase</fullName>
    </submittedName>
</protein>
<dbReference type="SUPFAM" id="SSF51735">
    <property type="entry name" value="NAD(P)-binding Rossmann-fold domains"/>
    <property type="match status" value="1"/>
</dbReference>
<evidence type="ECO:0000256" key="5">
    <source>
        <dbReference type="RuleBase" id="RU361277"/>
    </source>
</evidence>
<keyword evidence="3 5" id="KW-0862">Zinc</keyword>
<comment type="caution">
    <text evidence="8">The sequence shown here is derived from an EMBL/GenBank/DDBJ whole genome shotgun (WGS) entry which is preliminary data.</text>
</comment>
<evidence type="ECO:0000256" key="4">
    <source>
        <dbReference type="ARBA" id="ARBA00023002"/>
    </source>
</evidence>
<dbReference type="Gene3D" id="3.90.180.10">
    <property type="entry name" value="Medium-chain alcohol dehydrogenases, catalytic domain"/>
    <property type="match status" value="2"/>
</dbReference>
<dbReference type="SUPFAM" id="SSF50129">
    <property type="entry name" value="GroES-like"/>
    <property type="match status" value="1"/>
</dbReference>
<dbReference type="GO" id="GO:0008270">
    <property type="term" value="F:zinc ion binding"/>
    <property type="evidence" value="ECO:0007669"/>
    <property type="project" value="InterPro"/>
</dbReference>
<sequence length="372" mass="39930">MNAVIIHGPGDIRVEVKPRPSIQEDYDAVVRVTVAGICGSELHPYRGHQKTSFGHIMGHEFAGIVEQVGSKVTTVKKGDRVFGLFSTSCLRCWFCTHNHTNRCVRSLALGTAQINGSQAEYVRVPDADGTLQLAPPDIADELLVMMSDIFPTGYYGAMRAMSQFAAPPATKDDPGQEAGSSGSSSSSKAMQKQPLESAVIVCLGCGIVGLCAIMTAVVKGAGTVFCVDSVEDRLEQARRMGGVPLRLGVDDVHKVVMEVTGGRGADAVVESVGNQAALRSAFELLRPCGVLSSVGFHQSEMPFTALQGYQKNINLNMGRAPVRAVLEEALQVFVENKSKFADVISHRLPLTEAPLGYKLFDTQEARKVVLRP</sequence>
<evidence type="ECO:0000259" key="7">
    <source>
        <dbReference type="SMART" id="SM00829"/>
    </source>
</evidence>
<dbReference type="InterPro" id="IPR036291">
    <property type="entry name" value="NAD(P)-bd_dom_sf"/>
</dbReference>
<dbReference type="InterPro" id="IPR013149">
    <property type="entry name" value="ADH-like_C"/>
</dbReference>
<proteinExistence type="inferred from homology"/>
<comment type="cofactor">
    <cofactor evidence="1 5">
        <name>Zn(2+)</name>
        <dbReference type="ChEBI" id="CHEBI:29105"/>
    </cofactor>
</comment>
<feature type="domain" description="Enoyl reductase (ER)" evidence="7">
    <location>
        <begin position="8"/>
        <end position="370"/>
    </location>
</feature>
<dbReference type="Gene3D" id="3.40.50.720">
    <property type="entry name" value="NAD(P)-binding Rossmann-like Domain"/>
    <property type="match status" value="1"/>
</dbReference>
<evidence type="ECO:0000313" key="8">
    <source>
        <dbReference type="EMBL" id="KAK1761633.1"/>
    </source>
</evidence>
<dbReference type="Pfam" id="PF08240">
    <property type="entry name" value="ADH_N"/>
    <property type="match status" value="1"/>
</dbReference>
<dbReference type="PANTHER" id="PTHR42813">
    <property type="entry name" value="ZINC-TYPE ALCOHOL DEHYDROGENASE-LIKE"/>
    <property type="match status" value="1"/>
</dbReference>
<evidence type="ECO:0000256" key="2">
    <source>
        <dbReference type="ARBA" id="ARBA00022723"/>
    </source>
</evidence>
<evidence type="ECO:0000256" key="3">
    <source>
        <dbReference type="ARBA" id="ARBA00022833"/>
    </source>
</evidence>
<dbReference type="EMBL" id="MU839059">
    <property type="protein sequence ID" value="KAK1761633.1"/>
    <property type="molecule type" value="Genomic_DNA"/>
</dbReference>